<dbReference type="PROSITE" id="PS00678">
    <property type="entry name" value="WD_REPEATS_1"/>
    <property type="match status" value="1"/>
</dbReference>
<dbReference type="EMBL" id="PJQD01000045">
    <property type="protein sequence ID" value="POY72909.1"/>
    <property type="molecule type" value="Genomic_DNA"/>
</dbReference>
<evidence type="ECO:0000256" key="7">
    <source>
        <dbReference type="SAM" id="MobiDB-lite"/>
    </source>
</evidence>
<dbReference type="GO" id="GO:0005656">
    <property type="term" value="C:nuclear pre-replicative complex"/>
    <property type="evidence" value="ECO:0007669"/>
    <property type="project" value="TreeGrafter"/>
</dbReference>
<evidence type="ECO:0000256" key="1">
    <source>
        <dbReference type="ARBA" id="ARBA00010143"/>
    </source>
</evidence>
<dbReference type="Pfam" id="PF21031">
    <property type="entry name" value="WDR54"/>
    <property type="match status" value="1"/>
</dbReference>
<dbReference type="OrthoDB" id="756370at2759"/>
<dbReference type="GO" id="GO:0006261">
    <property type="term" value="P:DNA-templated DNA replication"/>
    <property type="evidence" value="ECO:0007669"/>
    <property type="project" value="TreeGrafter"/>
</dbReference>
<dbReference type="AlphaFoldDB" id="A0A2S5B821"/>
<keyword evidence="10" id="KW-1185">Reference proteome</keyword>
<comment type="caution">
    <text evidence="9">The sequence shown here is derived from an EMBL/GenBank/DDBJ whole genome shotgun (WGS) entry which is preliminary data.</text>
</comment>
<dbReference type="SMART" id="SM00320">
    <property type="entry name" value="WD40"/>
    <property type="match status" value="4"/>
</dbReference>
<evidence type="ECO:0000256" key="2">
    <source>
        <dbReference type="ARBA" id="ARBA00022574"/>
    </source>
</evidence>
<keyword evidence="5" id="KW-0539">Nucleus</keyword>
<comment type="subcellular location">
    <subcellularLocation>
        <location evidence="5">Nucleus</location>
    </subcellularLocation>
</comment>
<dbReference type="InterPro" id="IPR045227">
    <property type="entry name" value="WDR18/Ipi3/RID3"/>
</dbReference>
<dbReference type="Gene3D" id="2.130.10.10">
    <property type="entry name" value="YVTN repeat-like/Quinoprotein amine dehydrogenase"/>
    <property type="match status" value="1"/>
</dbReference>
<sequence length="562" mass="57959">MATHTAPALSELVLSSTHAASPLPTISLHNPLTGALVYSFRSPVASTSTGPNGAARNGVTDKDQPSLEHRTTFAAVEGSHGCGGYLVGLGGKEGRAGMHVWNFTRETTQHRLIPPVRLTTMTVSRDGAYMAGGTPDGRIFLWEVSSGTLIVTIDAHYRSVSTLAFSDDGACLVSGSEDAGVSVWAMGRLLNASPMNPPAPFATLADHTLPVTDVCVGLGTFPQCRIMTASLDSTVKIWDISTTPASLLSTFSFPHPVSHIAWDALERHFFAAGPTLPSSANAAASTSTAEASSSSSSVGGSRVVRVNLFRRRKDEFGFDVTEPVGGGGRGEVERVGGEGQSQSQGQEGETYEISETITSLHLSSHSPTLLVGLANSAIHLLSLPSLLPTRVLTPPPSSTSPGPITFLTTLLRPPELGSSNADLPQRVVMPQGMGRTVVGPDDRERGGPKGRIVEMRIGAAGSATAAAFGLSGVGSVEDLISPVQGVPSLLAQLSAAGNGAFGGAAAAAGGAGAGAGAAALDKERKRAHDLERQVEALQRDLGRAASVNEAMWKKVVDSALKG</sequence>
<evidence type="ECO:0000256" key="3">
    <source>
        <dbReference type="ARBA" id="ARBA00022737"/>
    </source>
</evidence>
<reference evidence="9 10" key="1">
    <citation type="journal article" date="2018" name="Front. Microbiol.">
        <title>Prospects for Fungal Bioremediation of Acidic Radioactive Waste Sites: Characterization and Genome Sequence of Rhodotorula taiwanensis MD1149.</title>
        <authorList>
            <person name="Tkavc R."/>
            <person name="Matrosova V.Y."/>
            <person name="Grichenko O.E."/>
            <person name="Gostincar C."/>
            <person name="Volpe R.P."/>
            <person name="Klimenkova P."/>
            <person name="Gaidamakova E.K."/>
            <person name="Zhou C.E."/>
            <person name="Stewart B.J."/>
            <person name="Lyman M.G."/>
            <person name="Malfatti S.A."/>
            <person name="Rubinfeld B."/>
            <person name="Courtot M."/>
            <person name="Singh J."/>
            <person name="Dalgard C.L."/>
            <person name="Hamilton T."/>
            <person name="Frey K.G."/>
            <person name="Gunde-Cimerman N."/>
            <person name="Dugan L."/>
            <person name="Daly M.J."/>
        </authorList>
    </citation>
    <scope>NUCLEOTIDE SEQUENCE [LARGE SCALE GENOMIC DNA]</scope>
    <source>
        <strain evidence="9 10">MD1149</strain>
    </source>
</reference>
<feature type="coiled-coil region" evidence="6">
    <location>
        <begin position="520"/>
        <end position="547"/>
    </location>
</feature>
<evidence type="ECO:0000256" key="5">
    <source>
        <dbReference type="RuleBase" id="RU369067"/>
    </source>
</evidence>
<keyword evidence="6" id="KW-0175">Coiled coil</keyword>
<dbReference type="STRING" id="741276.A0A2S5B821"/>
<comment type="function">
    <text evidence="5">Component of the RIX1 complex required for processing of ITS2 sequences from 35S pre-rRNA.</text>
</comment>
<name>A0A2S5B821_9BASI</name>
<dbReference type="InterPro" id="IPR049546">
    <property type="entry name" value="WDR54_beta_prop"/>
</dbReference>
<comment type="subunit">
    <text evidence="5">Component of the RIX1 complex, composed of IPI1, RIX1/IPI2 and IPI3 in a 1:2:2 stoichiometry. The complex interacts (via RIX1) with MDN1 (via its hexameric AAA ATPase ring) and the pre-60S ribosome particles.</text>
</comment>
<evidence type="ECO:0000256" key="6">
    <source>
        <dbReference type="SAM" id="Coils"/>
    </source>
</evidence>
<accession>A0A2S5B821</accession>
<dbReference type="InterPro" id="IPR001680">
    <property type="entry name" value="WD40_rpt"/>
</dbReference>
<dbReference type="SUPFAM" id="SSF50978">
    <property type="entry name" value="WD40 repeat-like"/>
    <property type="match status" value="1"/>
</dbReference>
<dbReference type="PROSITE" id="PS50294">
    <property type="entry name" value="WD_REPEATS_REGION"/>
    <property type="match status" value="1"/>
</dbReference>
<feature type="region of interest" description="Disordered" evidence="7">
    <location>
        <begin position="319"/>
        <end position="350"/>
    </location>
</feature>
<evidence type="ECO:0000259" key="8">
    <source>
        <dbReference type="Pfam" id="PF21031"/>
    </source>
</evidence>
<feature type="repeat" description="WD" evidence="4">
    <location>
        <begin position="153"/>
        <end position="184"/>
    </location>
</feature>
<dbReference type="Pfam" id="PF00400">
    <property type="entry name" value="WD40"/>
    <property type="match status" value="1"/>
</dbReference>
<dbReference type="PANTHER" id="PTHR18763:SF0">
    <property type="entry name" value="WD REPEAT-CONTAINING PROTEIN 18"/>
    <property type="match status" value="1"/>
</dbReference>
<keyword evidence="3" id="KW-0677">Repeat</keyword>
<dbReference type="PROSITE" id="PS50082">
    <property type="entry name" value="WD_REPEATS_2"/>
    <property type="match status" value="3"/>
</dbReference>
<evidence type="ECO:0000256" key="4">
    <source>
        <dbReference type="PROSITE-ProRule" id="PRU00221"/>
    </source>
</evidence>
<evidence type="ECO:0000313" key="10">
    <source>
        <dbReference type="Proteomes" id="UP000237144"/>
    </source>
</evidence>
<evidence type="ECO:0000313" key="9">
    <source>
        <dbReference type="EMBL" id="POY72909.1"/>
    </source>
</evidence>
<dbReference type="Proteomes" id="UP000237144">
    <property type="component" value="Unassembled WGS sequence"/>
</dbReference>
<keyword evidence="5" id="KW-0698">rRNA processing</keyword>
<dbReference type="PANTHER" id="PTHR18763">
    <property type="entry name" value="WD-REPEAT PROTEIN 18"/>
    <property type="match status" value="1"/>
</dbReference>
<dbReference type="GO" id="GO:0006364">
    <property type="term" value="P:rRNA processing"/>
    <property type="evidence" value="ECO:0007669"/>
    <property type="project" value="UniProtKB-UniRule"/>
</dbReference>
<dbReference type="InterPro" id="IPR019775">
    <property type="entry name" value="WD40_repeat_CS"/>
</dbReference>
<dbReference type="InterPro" id="IPR036322">
    <property type="entry name" value="WD40_repeat_dom_sf"/>
</dbReference>
<dbReference type="InterPro" id="IPR015943">
    <property type="entry name" value="WD40/YVTN_repeat-like_dom_sf"/>
</dbReference>
<protein>
    <recommendedName>
        <fullName evidence="5">Pre-rRNA-processing protein IPI3</fullName>
    </recommendedName>
</protein>
<feature type="repeat" description="WD" evidence="4">
    <location>
        <begin position="118"/>
        <end position="152"/>
    </location>
</feature>
<keyword evidence="2 4" id="KW-0853">WD repeat</keyword>
<proteinExistence type="inferred from homology"/>
<feature type="domain" description="WD repeat-containing protein 54 beta-propeller" evidence="8">
    <location>
        <begin position="98"/>
        <end position="188"/>
    </location>
</feature>
<feature type="repeat" description="WD" evidence="4">
    <location>
        <begin position="226"/>
        <end position="242"/>
    </location>
</feature>
<dbReference type="GO" id="GO:0120330">
    <property type="term" value="C:rixosome complex"/>
    <property type="evidence" value="ECO:0007669"/>
    <property type="project" value="UniProtKB-UniRule"/>
</dbReference>
<comment type="similarity">
    <text evidence="1 5">Belongs to the WD repeat IPI3/WDR18 family.</text>
</comment>
<organism evidence="9 10">
    <name type="scientific">Rhodotorula taiwanensis</name>
    <dbReference type="NCBI Taxonomy" id="741276"/>
    <lineage>
        <taxon>Eukaryota</taxon>
        <taxon>Fungi</taxon>
        <taxon>Dikarya</taxon>
        <taxon>Basidiomycota</taxon>
        <taxon>Pucciniomycotina</taxon>
        <taxon>Microbotryomycetes</taxon>
        <taxon>Sporidiobolales</taxon>
        <taxon>Sporidiobolaceae</taxon>
        <taxon>Rhodotorula</taxon>
    </lineage>
</organism>
<gene>
    <name evidence="9" type="ORF">BMF94_4070</name>
</gene>